<dbReference type="PANTHER" id="PTHR33495">
    <property type="entry name" value="ANTI-SIGMA FACTOR ANTAGONIST TM_1081-RELATED-RELATED"/>
    <property type="match status" value="1"/>
</dbReference>
<gene>
    <name evidence="4" type="ORF">WDS16_02145</name>
</gene>
<proteinExistence type="inferred from homology"/>
<dbReference type="CDD" id="cd07043">
    <property type="entry name" value="STAS_anti-anti-sigma_factors"/>
    <property type="match status" value="1"/>
</dbReference>
<dbReference type="EMBL" id="CP147846">
    <property type="protein sequence ID" value="WXG69386.1"/>
    <property type="molecule type" value="Genomic_DNA"/>
</dbReference>
<keyword evidence="5" id="KW-1185">Reference proteome</keyword>
<dbReference type="Proteomes" id="UP001432000">
    <property type="component" value="Chromosome"/>
</dbReference>
<protein>
    <recommendedName>
        <fullName evidence="2">Anti-sigma factor antagonist</fullName>
    </recommendedName>
</protein>
<evidence type="ECO:0000313" key="5">
    <source>
        <dbReference type="Proteomes" id="UP001432000"/>
    </source>
</evidence>
<feature type="domain" description="STAS" evidence="3">
    <location>
        <begin position="4"/>
        <end position="112"/>
    </location>
</feature>
<evidence type="ECO:0000256" key="1">
    <source>
        <dbReference type="ARBA" id="ARBA00009013"/>
    </source>
</evidence>
<accession>A0ABZ2PNR9</accession>
<dbReference type="InterPro" id="IPR036513">
    <property type="entry name" value="STAS_dom_sf"/>
</dbReference>
<sequence length="140" mass="14663">MLRLDTNTRIHGPAVVLTVTGEVDLATASILAKDLDTAMRSSPAAVVVDLSGVDFLASVGMSVLIATRDKAQGATTLAVVAVGPFTRRPMELVGLDAVIPIYSDLEAALASIDTAREDVTHLTDLIRPGIDEPDRQEGIA</sequence>
<dbReference type="PANTHER" id="PTHR33495:SF13">
    <property type="entry name" value="ANTI-SIGMA-F FACTOR ANTAGONIST RSFB"/>
    <property type="match status" value="1"/>
</dbReference>
<dbReference type="PROSITE" id="PS50801">
    <property type="entry name" value="STAS"/>
    <property type="match status" value="1"/>
</dbReference>
<dbReference type="NCBIfam" id="TIGR00377">
    <property type="entry name" value="ant_ant_sig"/>
    <property type="match status" value="1"/>
</dbReference>
<dbReference type="Gene3D" id="3.30.750.24">
    <property type="entry name" value="STAS domain"/>
    <property type="match status" value="1"/>
</dbReference>
<dbReference type="SUPFAM" id="SSF52091">
    <property type="entry name" value="SpoIIaa-like"/>
    <property type="match status" value="1"/>
</dbReference>
<evidence type="ECO:0000313" key="4">
    <source>
        <dbReference type="EMBL" id="WXG69386.1"/>
    </source>
</evidence>
<name>A0ABZ2PNR9_9NOCA</name>
<dbReference type="Pfam" id="PF01740">
    <property type="entry name" value="STAS"/>
    <property type="match status" value="1"/>
</dbReference>
<reference evidence="4 5" key="1">
    <citation type="submission" date="2024-03" db="EMBL/GenBank/DDBJ databases">
        <title>Natural products discovery in diverse microorganisms through a two-stage MS feature dereplication strategy.</title>
        <authorList>
            <person name="Zhang R."/>
        </authorList>
    </citation>
    <scope>NUCLEOTIDE SEQUENCE [LARGE SCALE GENOMIC DNA]</scope>
    <source>
        <strain evidence="4 5">18930</strain>
    </source>
</reference>
<dbReference type="InterPro" id="IPR002645">
    <property type="entry name" value="STAS_dom"/>
</dbReference>
<dbReference type="RefSeq" id="WP_338890140.1">
    <property type="nucleotide sequence ID" value="NZ_CP147846.1"/>
</dbReference>
<evidence type="ECO:0000256" key="2">
    <source>
        <dbReference type="RuleBase" id="RU003749"/>
    </source>
</evidence>
<organism evidence="4 5">
    <name type="scientific">Rhodococcus sovatensis</name>
    <dbReference type="NCBI Taxonomy" id="1805840"/>
    <lineage>
        <taxon>Bacteria</taxon>
        <taxon>Bacillati</taxon>
        <taxon>Actinomycetota</taxon>
        <taxon>Actinomycetes</taxon>
        <taxon>Mycobacteriales</taxon>
        <taxon>Nocardiaceae</taxon>
        <taxon>Rhodococcus</taxon>
    </lineage>
</organism>
<evidence type="ECO:0000259" key="3">
    <source>
        <dbReference type="PROSITE" id="PS50801"/>
    </source>
</evidence>
<comment type="similarity">
    <text evidence="1 2">Belongs to the anti-sigma-factor antagonist family.</text>
</comment>
<dbReference type="InterPro" id="IPR003658">
    <property type="entry name" value="Anti-sigma_ant"/>
</dbReference>